<dbReference type="Pfam" id="PF01891">
    <property type="entry name" value="CbiM"/>
    <property type="match status" value="1"/>
</dbReference>
<evidence type="ECO:0008006" key="10">
    <source>
        <dbReference type="Google" id="ProtNLM"/>
    </source>
</evidence>
<gene>
    <name evidence="8" type="ORF">US50_C0012G0009</name>
</gene>
<evidence type="ECO:0000256" key="1">
    <source>
        <dbReference type="ARBA" id="ARBA00004651"/>
    </source>
</evidence>
<dbReference type="AlphaFoldDB" id="A0A0G0JFL3"/>
<evidence type="ECO:0000256" key="4">
    <source>
        <dbReference type="ARBA" id="ARBA00022692"/>
    </source>
</evidence>
<evidence type="ECO:0000313" key="9">
    <source>
        <dbReference type="Proteomes" id="UP000033876"/>
    </source>
</evidence>
<keyword evidence="4 7" id="KW-0812">Transmembrane</keyword>
<proteinExistence type="predicted"/>
<dbReference type="InterPro" id="IPR002751">
    <property type="entry name" value="CbiM/NikMN"/>
</dbReference>
<organism evidence="8 9">
    <name type="scientific">Candidatus Nomurabacteria bacterium GW2011_GWB1_37_5</name>
    <dbReference type="NCBI Taxonomy" id="1618742"/>
    <lineage>
        <taxon>Bacteria</taxon>
        <taxon>Candidatus Nomuraibacteriota</taxon>
    </lineage>
</organism>
<dbReference type="GO" id="GO:0000041">
    <property type="term" value="P:transition metal ion transport"/>
    <property type="evidence" value="ECO:0007669"/>
    <property type="project" value="InterPro"/>
</dbReference>
<accession>A0A0G0JFL3</accession>
<protein>
    <recommendedName>
        <fullName evidence="10">ECF transporter S component</fullName>
    </recommendedName>
</protein>
<feature type="transmembrane region" description="Helical" evidence="7">
    <location>
        <begin position="106"/>
        <end position="126"/>
    </location>
</feature>
<dbReference type="GO" id="GO:0005886">
    <property type="term" value="C:plasma membrane"/>
    <property type="evidence" value="ECO:0007669"/>
    <property type="project" value="UniProtKB-SubCell"/>
</dbReference>
<evidence type="ECO:0000313" key="8">
    <source>
        <dbReference type="EMBL" id="KKQ35544.1"/>
    </source>
</evidence>
<evidence type="ECO:0000256" key="3">
    <source>
        <dbReference type="ARBA" id="ARBA00022475"/>
    </source>
</evidence>
<feature type="transmembrane region" description="Helical" evidence="7">
    <location>
        <begin position="200"/>
        <end position="219"/>
    </location>
</feature>
<dbReference type="Proteomes" id="UP000033876">
    <property type="component" value="Unassembled WGS sequence"/>
</dbReference>
<comment type="caution">
    <text evidence="8">The sequence shown here is derived from an EMBL/GenBank/DDBJ whole genome shotgun (WGS) entry which is preliminary data.</text>
</comment>
<dbReference type="EMBL" id="LBTF01000012">
    <property type="protein sequence ID" value="KKQ35544.1"/>
    <property type="molecule type" value="Genomic_DNA"/>
</dbReference>
<sequence length="231" mass="26616">MHIHIHGGIVPVLPLIIGWIVVLALSVLFYKRMDKTREKLFLAFIFCALILVVMFLFFYSPAHLLLIPLLGIILGLEWSFFVALFLNIIFLFTAFFPEINTFSKEFAAVGLNTLILWALAFLAFYSFKFLNRFFMNNFIHSCLAAVIASIIYYFTFLFLTFVAGLNPEGFIHFSDRLLGFLEIIKANSSYYNFLKLSFPLLLIKIITEGVLTGILFVLFKRYSVSKKMLPQ</sequence>
<keyword evidence="3" id="KW-1003">Cell membrane</keyword>
<feature type="transmembrane region" description="Helical" evidence="7">
    <location>
        <begin position="40"/>
        <end position="59"/>
    </location>
</feature>
<evidence type="ECO:0000256" key="5">
    <source>
        <dbReference type="ARBA" id="ARBA00022989"/>
    </source>
</evidence>
<keyword evidence="6 7" id="KW-0472">Membrane</keyword>
<evidence type="ECO:0000256" key="2">
    <source>
        <dbReference type="ARBA" id="ARBA00022448"/>
    </source>
</evidence>
<reference evidence="8 9" key="1">
    <citation type="journal article" date="2015" name="Nature">
        <title>rRNA introns, odd ribosomes, and small enigmatic genomes across a large radiation of phyla.</title>
        <authorList>
            <person name="Brown C.T."/>
            <person name="Hug L.A."/>
            <person name="Thomas B.C."/>
            <person name="Sharon I."/>
            <person name="Castelle C.J."/>
            <person name="Singh A."/>
            <person name="Wilkins M.J."/>
            <person name="Williams K.H."/>
            <person name="Banfield J.F."/>
        </authorList>
    </citation>
    <scope>NUCLEOTIDE SEQUENCE [LARGE SCALE GENOMIC DNA]</scope>
</reference>
<feature type="transmembrane region" description="Helical" evidence="7">
    <location>
        <begin position="138"/>
        <end position="165"/>
    </location>
</feature>
<feature type="transmembrane region" description="Helical" evidence="7">
    <location>
        <begin position="6"/>
        <end position="28"/>
    </location>
</feature>
<comment type="subcellular location">
    <subcellularLocation>
        <location evidence="1">Cell membrane</location>
        <topology evidence="1">Multi-pass membrane protein</topology>
    </subcellularLocation>
</comment>
<keyword evidence="5 7" id="KW-1133">Transmembrane helix</keyword>
<dbReference type="Gene3D" id="1.10.1760.20">
    <property type="match status" value="1"/>
</dbReference>
<evidence type="ECO:0000256" key="6">
    <source>
        <dbReference type="ARBA" id="ARBA00023136"/>
    </source>
</evidence>
<feature type="transmembrane region" description="Helical" evidence="7">
    <location>
        <begin position="65"/>
        <end position="94"/>
    </location>
</feature>
<name>A0A0G0JFL3_9BACT</name>
<evidence type="ECO:0000256" key="7">
    <source>
        <dbReference type="SAM" id="Phobius"/>
    </source>
</evidence>
<keyword evidence="2" id="KW-0813">Transport</keyword>